<evidence type="ECO:0000256" key="1">
    <source>
        <dbReference type="SAM" id="MobiDB-lite"/>
    </source>
</evidence>
<feature type="region of interest" description="Disordered" evidence="1">
    <location>
        <begin position="1"/>
        <end position="28"/>
    </location>
</feature>
<accession>A0A822B463</accession>
<comment type="caution">
    <text evidence="2">The sequence shown here is derived from an EMBL/GenBank/DDBJ whole genome shotgun (WGS) entry which is preliminary data.</text>
</comment>
<name>A0A822B463_9BILA</name>
<feature type="compositionally biased region" description="Basic and acidic residues" evidence="1">
    <location>
        <begin position="1"/>
        <end position="12"/>
    </location>
</feature>
<protein>
    <submittedName>
        <fullName evidence="2">Uncharacterized protein</fullName>
    </submittedName>
</protein>
<feature type="compositionally biased region" description="Basic and acidic residues" evidence="1">
    <location>
        <begin position="19"/>
        <end position="28"/>
    </location>
</feature>
<reference evidence="2" key="1">
    <citation type="submission" date="2021-02" db="EMBL/GenBank/DDBJ databases">
        <authorList>
            <person name="Nowell W R."/>
        </authorList>
    </citation>
    <scope>NUCLEOTIDE SEQUENCE</scope>
</reference>
<dbReference type="Proteomes" id="UP000663848">
    <property type="component" value="Unassembled WGS sequence"/>
</dbReference>
<organism evidence="2 3">
    <name type="scientific">Rotaria socialis</name>
    <dbReference type="NCBI Taxonomy" id="392032"/>
    <lineage>
        <taxon>Eukaryota</taxon>
        <taxon>Metazoa</taxon>
        <taxon>Spiralia</taxon>
        <taxon>Gnathifera</taxon>
        <taxon>Rotifera</taxon>
        <taxon>Eurotatoria</taxon>
        <taxon>Bdelloidea</taxon>
        <taxon>Philodinida</taxon>
        <taxon>Philodinidae</taxon>
        <taxon>Rotaria</taxon>
    </lineage>
</organism>
<proteinExistence type="predicted"/>
<evidence type="ECO:0000313" key="3">
    <source>
        <dbReference type="Proteomes" id="UP000663848"/>
    </source>
</evidence>
<sequence length="246" mass="26450">GDGKTKPMEEFKPLVVEDENTKPSDEEKQVKAVDLNVIPTAEVMAVAMEEVPDKIVEVSKVKAGREDKSKGGDAGKGKQLGTSKPKSVAERKSLGMEEGQLKQADEKKSTILKGAVDKMDVSTVGEKVGSVGTHLFAEDTEKKSVKLSTEASPSTIVEETAVANKMKSEGLGSSKTSLATAIELPQIEAVKVAEIVETTSPESLTSSMEHDYLRPNFTLRLKPTVVVNDGEKLKLEVRFIAQPEPT</sequence>
<evidence type="ECO:0000313" key="2">
    <source>
        <dbReference type="EMBL" id="CAF5001650.1"/>
    </source>
</evidence>
<dbReference type="AlphaFoldDB" id="A0A822B463"/>
<feature type="non-terminal residue" evidence="2">
    <location>
        <position position="246"/>
    </location>
</feature>
<feature type="compositionally biased region" description="Basic and acidic residues" evidence="1">
    <location>
        <begin position="57"/>
        <end position="76"/>
    </location>
</feature>
<gene>
    <name evidence="2" type="ORF">QYT958_LOCUS38185</name>
</gene>
<feature type="non-terminal residue" evidence="2">
    <location>
        <position position="1"/>
    </location>
</feature>
<dbReference type="EMBL" id="CAJOBR010033061">
    <property type="protein sequence ID" value="CAF5001650.1"/>
    <property type="molecule type" value="Genomic_DNA"/>
</dbReference>
<feature type="region of interest" description="Disordered" evidence="1">
    <location>
        <begin position="57"/>
        <end position="107"/>
    </location>
</feature>
<feature type="compositionally biased region" description="Basic and acidic residues" evidence="1">
    <location>
        <begin position="87"/>
        <end position="107"/>
    </location>
</feature>